<dbReference type="RefSeq" id="WP_126965681.1">
    <property type="nucleotide sequence ID" value="NZ_JACIIQ010000001.1"/>
</dbReference>
<name>A0AB73GTW6_9XANT</name>
<dbReference type="Proteomes" id="UP000528595">
    <property type="component" value="Unassembled WGS sequence"/>
</dbReference>
<protein>
    <submittedName>
        <fullName evidence="1">Uncharacterized protein</fullName>
    </submittedName>
</protein>
<gene>
    <name evidence="1" type="ORF">FHR65_000400</name>
</gene>
<organism evidence="1">
    <name type="scientific">Xanthomonas arboricola</name>
    <dbReference type="NCBI Taxonomy" id="56448"/>
    <lineage>
        <taxon>Bacteria</taxon>
        <taxon>Pseudomonadati</taxon>
        <taxon>Pseudomonadota</taxon>
        <taxon>Gammaproteobacteria</taxon>
        <taxon>Lysobacterales</taxon>
        <taxon>Lysobacteraceae</taxon>
        <taxon>Xanthomonas</taxon>
    </lineage>
</organism>
<dbReference type="AlphaFoldDB" id="A0AB73GTW6"/>
<accession>A0AB73GTW6</accession>
<dbReference type="EMBL" id="JACIIQ010000001">
    <property type="protein sequence ID" value="MBB5668891.1"/>
    <property type="molecule type" value="Genomic_DNA"/>
</dbReference>
<comment type="caution">
    <text evidence="1">The sequence shown here is derived from an EMBL/GenBank/DDBJ whole genome shotgun (WGS) entry which is preliminary data.</text>
</comment>
<proteinExistence type="predicted"/>
<evidence type="ECO:0000313" key="1">
    <source>
        <dbReference type="EMBL" id="MBB5668891.1"/>
    </source>
</evidence>
<reference evidence="1" key="1">
    <citation type="submission" date="2020-08" db="EMBL/GenBank/DDBJ databases">
        <title>Studying the diversity of plant-associated saprophytic bacteria and their role in host health and plant-pathogen interactions.</title>
        <authorList>
            <person name="Potnis N."/>
        </authorList>
    </citation>
    <scope>NUCLEOTIDE SEQUENCE</scope>
    <source>
        <strain evidence="1">F21</strain>
    </source>
</reference>
<sequence length="98" mass="10533">MSKNNNAPVWLAQPIVCSGSNGISHSKALRKSKNLTLSPANPVMRHADKGHFLHTAGAVVHRTLHAMRSRIEDRTAAGEDWQGQPNPMPCVGFSAVPA</sequence>